<evidence type="ECO:0000313" key="1">
    <source>
        <dbReference type="EMBL" id="KAG6777227.1"/>
    </source>
</evidence>
<dbReference type="Proteomes" id="UP000886885">
    <property type="component" value="Chromosome 4D"/>
</dbReference>
<keyword evidence="2" id="KW-1185">Reference proteome</keyword>
<accession>A0A8X7ZZQ0</accession>
<dbReference type="GO" id="GO:0030570">
    <property type="term" value="F:pectate lyase activity"/>
    <property type="evidence" value="ECO:0007669"/>
    <property type="project" value="InterPro"/>
</dbReference>
<organism evidence="1 2">
    <name type="scientific">Populus tomentosa</name>
    <name type="common">Chinese white poplar</name>
    <dbReference type="NCBI Taxonomy" id="118781"/>
    <lineage>
        <taxon>Eukaryota</taxon>
        <taxon>Viridiplantae</taxon>
        <taxon>Streptophyta</taxon>
        <taxon>Embryophyta</taxon>
        <taxon>Tracheophyta</taxon>
        <taxon>Spermatophyta</taxon>
        <taxon>Magnoliopsida</taxon>
        <taxon>eudicotyledons</taxon>
        <taxon>Gunneridae</taxon>
        <taxon>Pentapetalae</taxon>
        <taxon>rosids</taxon>
        <taxon>fabids</taxon>
        <taxon>Malpighiales</taxon>
        <taxon>Salicaceae</taxon>
        <taxon>Saliceae</taxon>
        <taxon>Populus</taxon>
    </lineage>
</organism>
<gene>
    <name evidence="1" type="ORF">POTOM_017044</name>
</gene>
<proteinExistence type="predicted"/>
<dbReference type="EMBL" id="JAAWWB010000008">
    <property type="protein sequence ID" value="KAG6777227.1"/>
    <property type="molecule type" value="Genomic_DNA"/>
</dbReference>
<dbReference type="PANTHER" id="PTHR31683:SF74">
    <property type="entry name" value="PECTATE LYASE"/>
    <property type="match status" value="1"/>
</dbReference>
<dbReference type="OrthoDB" id="1637350at2759"/>
<evidence type="ECO:0000313" key="2">
    <source>
        <dbReference type="Proteomes" id="UP000886885"/>
    </source>
</evidence>
<sequence length="181" mass="20107">MEEGVLWGDVVSFAGRAIGQEEGDAIRLISASWAWTDHNTLYPCQDNLIDATLGSTNVTISETRHGNNAGSLGKQSLGRMGRVCNWWKHATHIQSEANNFTESGNKEEIFLPSVFQDQGEATQMKGFDEKSMPWNFYCVEDLFEIGVSFNQTGIGAQIRDADPKLTEKKKSILQHDHGITT</sequence>
<protein>
    <submittedName>
        <fullName evidence="1">Uncharacterized protein</fullName>
    </submittedName>
</protein>
<name>A0A8X7ZZQ0_POPTO</name>
<reference evidence="1" key="1">
    <citation type="journal article" date="2020" name="bioRxiv">
        <title>Hybrid origin of Populus tomentosa Carr. identified through genome sequencing and phylogenomic analysis.</title>
        <authorList>
            <person name="An X."/>
            <person name="Gao K."/>
            <person name="Chen Z."/>
            <person name="Li J."/>
            <person name="Yang X."/>
            <person name="Yang X."/>
            <person name="Zhou J."/>
            <person name="Guo T."/>
            <person name="Zhao T."/>
            <person name="Huang S."/>
            <person name="Miao D."/>
            <person name="Khan W.U."/>
            <person name="Rao P."/>
            <person name="Ye M."/>
            <person name="Lei B."/>
            <person name="Liao W."/>
            <person name="Wang J."/>
            <person name="Ji L."/>
            <person name="Li Y."/>
            <person name="Guo B."/>
            <person name="Mustafa N.S."/>
            <person name="Li S."/>
            <person name="Yun Q."/>
            <person name="Keller S.R."/>
            <person name="Mao J."/>
            <person name="Zhang R."/>
            <person name="Strauss S.H."/>
        </authorList>
    </citation>
    <scope>NUCLEOTIDE SEQUENCE</scope>
    <source>
        <strain evidence="1">GM15</strain>
        <tissue evidence="1">Leaf</tissue>
    </source>
</reference>
<dbReference type="InterPro" id="IPR045032">
    <property type="entry name" value="PEL"/>
</dbReference>
<dbReference type="PANTHER" id="PTHR31683">
    <property type="entry name" value="PECTATE LYASE 18-RELATED"/>
    <property type="match status" value="1"/>
</dbReference>
<dbReference type="AlphaFoldDB" id="A0A8X7ZZQ0"/>
<comment type="caution">
    <text evidence="1">The sequence shown here is derived from an EMBL/GenBank/DDBJ whole genome shotgun (WGS) entry which is preliminary data.</text>
</comment>